<evidence type="ECO:0000259" key="13">
    <source>
        <dbReference type="PROSITE" id="PS50089"/>
    </source>
</evidence>
<keyword evidence="4" id="KW-0808">Transferase</keyword>
<dbReference type="FunFam" id="3.30.40.10:FF:001265">
    <property type="entry name" value="Uncharacterized protein"/>
    <property type="match status" value="1"/>
</dbReference>
<gene>
    <name evidence="14" type="ORF">L914_03367</name>
</gene>
<dbReference type="Gene3D" id="3.30.1520.10">
    <property type="entry name" value="Phox-like domain"/>
    <property type="match status" value="1"/>
</dbReference>
<name>W2NWL6_PHYNI</name>
<dbReference type="InterPro" id="IPR013083">
    <property type="entry name" value="Znf_RING/FYVE/PHD"/>
</dbReference>
<protein>
    <recommendedName>
        <fullName evidence="3">RING-type E3 ubiquitin transferase</fullName>
        <ecNumber evidence="3">2.3.2.27</ecNumber>
    </recommendedName>
</protein>
<dbReference type="SUPFAM" id="SSF57850">
    <property type="entry name" value="RING/U-box"/>
    <property type="match status" value="1"/>
</dbReference>
<dbReference type="GO" id="GO:0008270">
    <property type="term" value="F:zinc ion binding"/>
    <property type="evidence" value="ECO:0007669"/>
    <property type="project" value="UniProtKB-KW"/>
</dbReference>
<dbReference type="GO" id="GO:0016567">
    <property type="term" value="P:protein ubiquitination"/>
    <property type="evidence" value="ECO:0007669"/>
    <property type="project" value="TreeGrafter"/>
</dbReference>
<keyword evidence="11" id="KW-0472">Membrane</keyword>
<keyword evidence="8" id="KW-0833">Ubl conjugation pathway</keyword>
<evidence type="ECO:0000256" key="4">
    <source>
        <dbReference type="ARBA" id="ARBA00022679"/>
    </source>
</evidence>
<dbReference type="GO" id="GO:0016020">
    <property type="term" value="C:membrane"/>
    <property type="evidence" value="ECO:0007669"/>
    <property type="project" value="UniProtKB-SubCell"/>
</dbReference>
<reference evidence="14" key="1">
    <citation type="submission" date="2013-11" db="EMBL/GenBank/DDBJ databases">
        <title>The Genome Sequence of Phytophthora parasitica IAC_01/95.</title>
        <authorList>
            <consortium name="The Broad Institute Genomics Platform"/>
            <person name="Russ C."/>
            <person name="Tyler B."/>
            <person name="Panabieres F."/>
            <person name="Shan W."/>
            <person name="Tripathy S."/>
            <person name="Grunwald N."/>
            <person name="Machado M."/>
            <person name="Johnson C.S."/>
            <person name="Arredondo F."/>
            <person name="Hong C."/>
            <person name="Coffey M."/>
            <person name="Young S.K."/>
            <person name="Zeng Q."/>
            <person name="Gargeya S."/>
            <person name="Fitzgerald M."/>
            <person name="Abouelleil A."/>
            <person name="Alvarado L."/>
            <person name="Chapman S.B."/>
            <person name="Gainer-Dewar J."/>
            <person name="Goldberg J."/>
            <person name="Griggs A."/>
            <person name="Gujja S."/>
            <person name="Hansen M."/>
            <person name="Howarth C."/>
            <person name="Imamovic A."/>
            <person name="Ireland A."/>
            <person name="Larimer J."/>
            <person name="McCowan C."/>
            <person name="Murphy C."/>
            <person name="Pearson M."/>
            <person name="Poon T.W."/>
            <person name="Priest M."/>
            <person name="Roberts A."/>
            <person name="Saif S."/>
            <person name="Shea T."/>
            <person name="Sykes S."/>
            <person name="Wortman J."/>
            <person name="Nusbaum C."/>
            <person name="Birren B."/>
        </authorList>
    </citation>
    <scope>NUCLEOTIDE SEQUENCE [LARGE SCALE GENOMIC DNA]</scope>
    <source>
        <strain evidence="14">IAC_01/95</strain>
    </source>
</reference>
<dbReference type="GO" id="GO:0035091">
    <property type="term" value="F:phosphatidylinositol binding"/>
    <property type="evidence" value="ECO:0007669"/>
    <property type="project" value="InterPro"/>
</dbReference>
<comment type="catalytic activity">
    <reaction evidence="1">
        <text>S-ubiquitinyl-[E2 ubiquitin-conjugating enzyme]-L-cysteine + [acceptor protein]-L-lysine = [E2 ubiquitin-conjugating enzyme]-L-cysteine + N(6)-ubiquitinyl-[acceptor protein]-L-lysine.</text>
        <dbReference type="EC" id="2.3.2.27"/>
    </reaction>
</comment>
<evidence type="ECO:0000256" key="6">
    <source>
        <dbReference type="ARBA" id="ARBA00022723"/>
    </source>
</evidence>
<evidence type="ECO:0000256" key="10">
    <source>
        <dbReference type="ARBA" id="ARBA00022989"/>
    </source>
</evidence>
<evidence type="ECO:0000256" key="5">
    <source>
        <dbReference type="ARBA" id="ARBA00022692"/>
    </source>
</evidence>
<dbReference type="Gene3D" id="3.30.40.10">
    <property type="entry name" value="Zinc/RING finger domain, C3HC4 (zinc finger)"/>
    <property type="match status" value="1"/>
</dbReference>
<comment type="subcellular location">
    <subcellularLocation>
        <location evidence="2">Membrane</location>
        <topology evidence="2">Multi-pass membrane protein</topology>
    </subcellularLocation>
</comment>
<dbReference type="GO" id="GO:0061630">
    <property type="term" value="F:ubiquitin protein ligase activity"/>
    <property type="evidence" value="ECO:0007669"/>
    <property type="project" value="UniProtKB-EC"/>
</dbReference>
<evidence type="ECO:0000256" key="12">
    <source>
        <dbReference type="PROSITE-ProRule" id="PRU00175"/>
    </source>
</evidence>
<dbReference type="FunFam" id="3.30.1520.10:FF:000122">
    <property type="entry name" value="Uncharacterized protein"/>
    <property type="match status" value="1"/>
</dbReference>
<dbReference type="EMBL" id="KI691448">
    <property type="protein sequence ID" value="ETM53137.1"/>
    <property type="molecule type" value="Genomic_DNA"/>
</dbReference>
<dbReference type="Pfam" id="PF13639">
    <property type="entry name" value="zf-RING_2"/>
    <property type="match status" value="1"/>
</dbReference>
<keyword evidence="7 12" id="KW-0863">Zinc-finger</keyword>
<dbReference type="AlphaFoldDB" id="W2NWL6"/>
<evidence type="ECO:0000256" key="9">
    <source>
        <dbReference type="ARBA" id="ARBA00022833"/>
    </source>
</evidence>
<keyword evidence="5" id="KW-0812">Transmembrane</keyword>
<keyword evidence="10" id="KW-1133">Transmembrane helix</keyword>
<keyword evidence="6" id="KW-0479">Metal-binding</keyword>
<feature type="domain" description="RING-type" evidence="13">
    <location>
        <begin position="339"/>
        <end position="386"/>
    </location>
</feature>
<evidence type="ECO:0000256" key="11">
    <source>
        <dbReference type="ARBA" id="ARBA00023136"/>
    </source>
</evidence>
<evidence type="ECO:0000256" key="7">
    <source>
        <dbReference type="ARBA" id="ARBA00022771"/>
    </source>
</evidence>
<evidence type="ECO:0000313" key="14">
    <source>
        <dbReference type="EMBL" id="ETM53137.1"/>
    </source>
</evidence>
<dbReference type="PANTHER" id="PTHR45977:SF4">
    <property type="entry name" value="RING-TYPE DOMAIN-CONTAINING PROTEIN"/>
    <property type="match status" value="1"/>
</dbReference>
<dbReference type="InterPro" id="IPR001841">
    <property type="entry name" value="Znf_RING"/>
</dbReference>
<proteinExistence type="predicted"/>
<evidence type="ECO:0000256" key="8">
    <source>
        <dbReference type="ARBA" id="ARBA00022786"/>
    </source>
</evidence>
<dbReference type="InterPro" id="IPR036871">
    <property type="entry name" value="PX_dom_sf"/>
</dbReference>
<dbReference type="EC" id="2.3.2.27" evidence="3"/>
<accession>W2NWL6</accession>
<evidence type="ECO:0000256" key="2">
    <source>
        <dbReference type="ARBA" id="ARBA00004141"/>
    </source>
</evidence>
<dbReference type="GO" id="GO:0006511">
    <property type="term" value="P:ubiquitin-dependent protein catabolic process"/>
    <property type="evidence" value="ECO:0007669"/>
    <property type="project" value="TreeGrafter"/>
</dbReference>
<organism evidence="14">
    <name type="scientific">Phytophthora nicotianae</name>
    <name type="common">Potato buckeye rot agent</name>
    <name type="synonym">Phytophthora parasitica</name>
    <dbReference type="NCBI Taxonomy" id="4792"/>
    <lineage>
        <taxon>Eukaryota</taxon>
        <taxon>Sar</taxon>
        <taxon>Stramenopiles</taxon>
        <taxon>Oomycota</taxon>
        <taxon>Peronosporomycetes</taxon>
        <taxon>Peronosporales</taxon>
        <taxon>Peronosporaceae</taxon>
        <taxon>Phytophthora</taxon>
    </lineage>
</organism>
<sequence length="421" mass="48138">MQGRRRVTALVLGVQIMTIRSCLMFRGRLAKRHLLARRRILRVWTGRGVSRFQKFQTLHRCVRGREPMSFRNLPSTGQIKVETSLPSTKQPTVMNGYFVPQPHEKPAPRAPKRPNSKMYTMKELRQCAGSELPLHLDVSAIKKEEGYAVYNITTSSVSTQNRWHASYRYSEFLAFRNQVEEVWTCHDEKCQGSCQSLRDLIEACFPKKAGIMSTWSFMVEDRKTKFKNVLIHLLRSVLLPGSTMKCFHARQHLPPALFEFLGIKDDADKRSLLQVYVDNHQGGMKKSASHTGLSSLEHASLGMKKTSSMKKSATTSNLAQMELDAEEKGAAVTVENPQCMICLEDVEDHAHAEGPQGLVTLPCKHSFHRECIFEWLLFQYHCPMCRAQVGPHAMTNYACPKKQEQWWLGNFKENPLERDAE</sequence>
<evidence type="ECO:0000256" key="1">
    <source>
        <dbReference type="ARBA" id="ARBA00000900"/>
    </source>
</evidence>
<dbReference type="SUPFAM" id="SSF64268">
    <property type="entry name" value="PX domain"/>
    <property type="match status" value="1"/>
</dbReference>
<keyword evidence="9" id="KW-0862">Zinc</keyword>
<dbReference type="PANTHER" id="PTHR45977">
    <property type="entry name" value="TARGET OF ERK KINASE MPK-1"/>
    <property type="match status" value="1"/>
</dbReference>
<dbReference type="PROSITE" id="PS50089">
    <property type="entry name" value="ZF_RING_2"/>
    <property type="match status" value="1"/>
</dbReference>
<dbReference type="VEuPathDB" id="FungiDB:PPTG_08353"/>
<dbReference type="SMART" id="SM00184">
    <property type="entry name" value="RING"/>
    <property type="match status" value="1"/>
</dbReference>
<dbReference type="Proteomes" id="UP000054532">
    <property type="component" value="Unassembled WGS sequence"/>
</dbReference>
<evidence type="ECO:0000256" key="3">
    <source>
        <dbReference type="ARBA" id="ARBA00012483"/>
    </source>
</evidence>